<reference evidence="6" key="1">
    <citation type="submission" date="2020-07" db="EMBL/GenBank/DDBJ databases">
        <title>Huge and variable diversity of episymbiotic CPR bacteria and DPANN archaea in groundwater ecosystems.</title>
        <authorList>
            <person name="He C.Y."/>
            <person name="Keren R."/>
            <person name="Whittaker M."/>
            <person name="Farag I.F."/>
            <person name="Doudna J."/>
            <person name="Cate J.H.D."/>
            <person name="Banfield J.F."/>
        </authorList>
    </citation>
    <scope>NUCLEOTIDE SEQUENCE</scope>
    <source>
        <strain evidence="6">NC_groundwater_1664_Pr3_B-0.1um_52_9</strain>
    </source>
</reference>
<accession>A0A9D6Z4N7</accession>
<dbReference type="AlphaFoldDB" id="A0A9D6Z4N7"/>
<organism evidence="6 7">
    <name type="scientific">Desulfomonile tiedjei</name>
    <dbReference type="NCBI Taxonomy" id="2358"/>
    <lineage>
        <taxon>Bacteria</taxon>
        <taxon>Pseudomonadati</taxon>
        <taxon>Thermodesulfobacteriota</taxon>
        <taxon>Desulfomonilia</taxon>
        <taxon>Desulfomonilales</taxon>
        <taxon>Desulfomonilaceae</taxon>
        <taxon>Desulfomonile</taxon>
    </lineage>
</organism>
<protein>
    <submittedName>
        <fullName evidence="6">Hydrogenase iron-sulfur subunit</fullName>
    </submittedName>
</protein>
<evidence type="ECO:0000256" key="4">
    <source>
        <dbReference type="ARBA" id="ARBA00023014"/>
    </source>
</evidence>
<dbReference type="Pfam" id="PF02662">
    <property type="entry name" value="FlpD"/>
    <property type="match status" value="1"/>
</dbReference>
<dbReference type="GO" id="GO:0046872">
    <property type="term" value="F:metal ion binding"/>
    <property type="evidence" value="ECO:0007669"/>
    <property type="project" value="UniProtKB-KW"/>
</dbReference>
<name>A0A9D6Z4N7_9BACT</name>
<keyword evidence="2" id="KW-0560">Oxidoreductase</keyword>
<dbReference type="EMBL" id="JACRDE010000082">
    <property type="protein sequence ID" value="MBI5248386.1"/>
    <property type="molecule type" value="Genomic_DNA"/>
</dbReference>
<gene>
    <name evidence="6" type="ORF">HY912_02730</name>
</gene>
<evidence type="ECO:0000259" key="5">
    <source>
        <dbReference type="Pfam" id="PF02662"/>
    </source>
</evidence>
<evidence type="ECO:0000313" key="7">
    <source>
        <dbReference type="Proteomes" id="UP000807825"/>
    </source>
</evidence>
<feature type="domain" description="F420-non-reducing hydrogenase iron-sulfur subunit D" evidence="5">
    <location>
        <begin position="29"/>
        <end position="129"/>
    </location>
</feature>
<proteinExistence type="predicted"/>
<dbReference type="Proteomes" id="UP000807825">
    <property type="component" value="Unassembled WGS sequence"/>
</dbReference>
<comment type="caution">
    <text evidence="6">The sequence shown here is derived from an EMBL/GenBank/DDBJ whole genome shotgun (WGS) entry which is preliminary data.</text>
</comment>
<dbReference type="GO" id="GO:0051536">
    <property type="term" value="F:iron-sulfur cluster binding"/>
    <property type="evidence" value="ECO:0007669"/>
    <property type="project" value="UniProtKB-KW"/>
</dbReference>
<evidence type="ECO:0000256" key="3">
    <source>
        <dbReference type="ARBA" id="ARBA00023004"/>
    </source>
</evidence>
<evidence type="ECO:0000256" key="2">
    <source>
        <dbReference type="ARBA" id="ARBA00023002"/>
    </source>
</evidence>
<evidence type="ECO:0000256" key="1">
    <source>
        <dbReference type="ARBA" id="ARBA00022723"/>
    </source>
</evidence>
<dbReference type="GO" id="GO:0016491">
    <property type="term" value="F:oxidoreductase activity"/>
    <property type="evidence" value="ECO:0007669"/>
    <property type="project" value="UniProtKB-KW"/>
</dbReference>
<keyword evidence="3" id="KW-0408">Iron</keyword>
<keyword evidence="4" id="KW-0411">Iron-sulfur</keyword>
<dbReference type="InterPro" id="IPR003813">
    <property type="entry name" value="MvhD/FlpD"/>
</dbReference>
<evidence type="ECO:0000313" key="6">
    <source>
        <dbReference type="EMBL" id="MBI5248386.1"/>
    </source>
</evidence>
<sequence>MDKNPIKIVVYHCTNLRLFHNGNQRSFVRERPGISLVAIPCSGKIEAHHLLKTMAGGAQGVIVLACAEKACQYLEGSKRSRKRVDYARSWLQKLGIEPERFKFVHLPPMDVAALDSLLKEFVSELESFGTVPPIAKTQTELTTTPR</sequence>
<keyword evidence="1" id="KW-0479">Metal-binding</keyword>